<dbReference type="InterPro" id="IPR048165">
    <property type="entry name" value="Bluetail_dom"/>
</dbReference>
<comment type="caution">
    <text evidence="1">The sequence shown here is derived from an EMBL/GenBank/DDBJ whole genome shotgun (WGS) entry which is preliminary data.</text>
</comment>
<dbReference type="SUPFAM" id="SSF51120">
    <property type="entry name" value="beta-Roll"/>
    <property type="match status" value="1"/>
</dbReference>
<reference evidence="1 2" key="1">
    <citation type="submission" date="2020-06" db="EMBL/GenBank/DDBJ databases">
        <title>Whole-genome sequence of Allochromatium humboldtianum DSM 21881, type strain.</title>
        <authorList>
            <person name="Kyndt J.A."/>
            <person name="Meyer T.E."/>
        </authorList>
    </citation>
    <scope>NUCLEOTIDE SEQUENCE [LARGE SCALE GENOMIC DNA]</scope>
    <source>
        <strain evidence="1 2">DSM 21881</strain>
    </source>
</reference>
<accession>A0A850R7S8</accession>
<dbReference type="PRINTS" id="PR00313">
    <property type="entry name" value="CABNDNGRPT"/>
</dbReference>
<name>A0A850R7S8_9GAMM</name>
<dbReference type="EMBL" id="JABZEO010000012">
    <property type="protein sequence ID" value="NVZ10749.1"/>
    <property type="molecule type" value="Genomic_DNA"/>
</dbReference>
<keyword evidence="2" id="KW-1185">Reference proteome</keyword>
<dbReference type="RefSeq" id="WP_176977485.1">
    <property type="nucleotide sequence ID" value="NZ_JABZEO010000012.1"/>
</dbReference>
<sequence>MNVTTVGTPTTLNGADIQGVEVFNIRVTGASAALDASTVAGHTEINADRGTGTLSVTNLASGAAYGIKGDGVSVLGNQAASYVATATSATLNISGGVGPTGTTAPNVTVAGTGATTATINSTGAANTIGTLALGTASTVTAATIDATTNLTTGAITAAALKTLTVKGAGAVNLSTTALATTVTSIDASANTGGVTVVSGHKQSAFTGGTGNDKLTIGTIVYDASAKIAGGDGTDTLAIADDTSTVFTTAAKANISGFEILEVGGASKTYDFTALTGLTGLNLAAATSATVNKLGAATPVTVTADQTTGLTINVNDATNPLNTTDSLTLTLDKAGAANATSIVTVANLTSNGLETLNIVSSGVSANVASATTDDNVVTTLAGLSTSNVNLINITGGSDLTLTTGAINKIVNIVGTNATGNLTIDASGNNSATGLQGGSGADKMIGVANVADVLKGNAGNDRLVTGLNDGATAAADNLSGGAGADTFVFAGKDDAVDVKQSSTSTTTSKITDFSYAEGDKIELVFGSVAQALSGSGGTKVTPGALGNAGLVTAANLGAAATAAFADSDQVTSSTQALAANAAVYFTWNDGTSVRSFIAVNDATAGFSATNDLVIEVTGIALKSGDAALGSLTVSDYFA</sequence>
<gene>
    <name evidence="1" type="ORF">HW932_15905</name>
</gene>
<protein>
    <submittedName>
        <fullName evidence="1">Uncharacterized protein</fullName>
    </submittedName>
</protein>
<evidence type="ECO:0000313" key="2">
    <source>
        <dbReference type="Proteomes" id="UP000592294"/>
    </source>
</evidence>
<dbReference type="NCBIfam" id="NF041519">
    <property type="entry name" value="bluetail"/>
    <property type="match status" value="1"/>
</dbReference>
<dbReference type="AlphaFoldDB" id="A0A850R7S8"/>
<organism evidence="1 2">
    <name type="scientific">Allochromatium humboldtianum</name>
    <dbReference type="NCBI Taxonomy" id="504901"/>
    <lineage>
        <taxon>Bacteria</taxon>
        <taxon>Pseudomonadati</taxon>
        <taxon>Pseudomonadota</taxon>
        <taxon>Gammaproteobacteria</taxon>
        <taxon>Chromatiales</taxon>
        <taxon>Chromatiaceae</taxon>
        <taxon>Allochromatium</taxon>
    </lineage>
</organism>
<proteinExistence type="predicted"/>
<dbReference type="Proteomes" id="UP000592294">
    <property type="component" value="Unassembled WGS sequence"/>
</dbReference>
<dbReference type="InterPro" id="IPR011049">
    <property type="entry name" value="Serralysin-like_metalloprot_C"/>
</dbReference>
<evidence type="ECO:0000313" key="1">
    <source>
        <dbReference type="EMBL" id="NVZ10749.1"/>
    </source>
</evidence>
<dbReference type="Gene3D" id="2.150.10.10">
    <property type="entry name" value="Serralysin-like metalloprotease, C-terminal"/>
    <property type="match status" value="1"/>
</dbReference>